<proteinExistence type="predicted"/>
<keyword evidence="10" id="KW-1185">Reference proteome</keyword>
<evidence type="ECO:0000256" key="7">
    <source>
        <dbReference type="SAM" id="Phobius"/>
    </source>
</evidence>
<dbReference type="InterPro" id="IPR050189">
    <property type="entry name" value="MFS_Efflux_Transporters"/>
</dbReference>
<dbReference type="PANTHER" id="PTHR43124">
    <property type="entry name" value="PURINE EFFLUX PUMP PBUE"/>
    <property type="match status" value="1"/>
</dbReference>
<evidence type="ECO:0000256" key="1">
    <source>
        <dbReference type="ARBA" id="ARBA00004651"/>
    </source>
</evidence>
<dbReference type="InterPro" id="IPR020846">
    <property type="entry name" value="MFS_dom"/>
</dbReference>
<dbReference type="PANTHER" id="PTHR43124:SF3">
    <property type="entry name" value="CHLORAMPHENICOL EFFLUX PUMP RV0191"/>
    <property type="match status" value="1"/>
</dbReference>
<dbReference type="CDD" id="cd06174">
    <property type="entry name" value="MFS"/>
    <property type="match status" value="1"/>
</dbReference>
<feature type="transmembrane region" description="Helical" evidence="7">
    <location>
        <begin position="363"/>
        <end position="383"/>
    </location>
</feature>
<evidence type="ECO:0000256" key="6">
    <source>
        <dbReference type="SAM" id="MobiDB-lite"/>
    </source>
</evidence>
<organism evidence="9 10">
    <name type="scientific">Bordetella genomosp. 9</name>
    <dbReference type="NCBI Taxonomy" id="1416803"/>
    <lineage>
        <taxon>Bacteria</taxon>
        <taxon>Pseudomonadati</taxon>
        <taxon>Pseudomonadota</taxon>
        <taxon>Betaproteobacteria</taxon>
        <taxon>Burkholderiales</taxon>
        <taxon>Alcaligenaceae</taxon>
        <taxon>Bordetella</taxon>
    </lineage>
</organism>
<dbReference type="SUPFAM" id="SSF103473">
    <property type="entry name" value="MFS general substrate transporter"/>
    <property type="match status" value="1"/>
</dbReference>
<dbReference type="Proteomes" id="UP000194139">
    <property type="component" value="Chromosome"/>
</dbReference>
<keyword evidence="5 7" id="KW-0472">Membrane</keyword>
<evidence type="ECO:0000256" key="5">
    <source>
        <dbReference type="ARBA" id="ARBA00023136"/>
    </source>
</evidence>
<keyword evidence="4 7" id="KW-1133">Transmembrane helix</keyword>
<feature type="transmembrane region" description="Helical" evidence="7">
    <location>
        <begin position="210"/>
        <end position="229"/>
    </location>
</feature>
<accession>A0A1W6YWM1</accession>
<reference evidence="9 10" key="1">
    <citation type="submission" date="2017-05" db="EMBL/GenBank/DDBJ databases">
        <title>Complete and WGS of Bordetella genogroups.</title>
        <authorList>
            <person name="Spilker T."/>
            <person name="LiPuma J."/>
        </authorList>
    </citation>
    <scope>NUCLEOTIDE SEQUENCE [LARGE SCALE GENOMIC DNA]</scope>
    <source>
        <strain evidence="9 10">AU17164</strain>
    </source>
</reference>
<sequence length="525" mass="54845">MRRGRTRPAGRPAQGKRRAGRPAGARGSCRQAALPGPGAGPSRAGDARRLRTHQTSQAQLSRRRRVRGQAHRGTGAEFRRRAVFPGHRPPSQTVMSKVVSIESPSVPLGKDGPSARAYASWILIALAYALAFMQRLAPQSMLTELAKTYAIDAAGLGLLASGYFYGYLAMQIPAGILVDTLGVRRVLLGSLLVSLVGTACFAAAPSVPAAFAARVVIACGDALVFTAMLKLVAIKFRQSRFGLMSGLSQVSGYLGGALATTPLAIAVSTLGWRECFAMVAVAIGANLAASLFVFSKADQSPMALNEVPPRLMQTVRLFRGRLRNGASWGCAAVFASHFASVTTLSGVWGLPMVRDTLGIGKEQASTCILAFLVSNVIGSIVLGHMADRIRNVRRALVWNCLLRAAILLALLPALLASFGYAYAIACFAALGLVAGGTVPLVLKAVRKVYSTEMIGIGASFNTTLAGIVAALVQPLVGTLLVATATGTPGHLAYTAQGYTGFVLFMAAVSAIGCIGAAAMRVLHQA</sequence>
<feature type="region of interest" description="Disordered" evidence="6">
    <location>
        <begin position="1"/>
        <end position="95"/>
    </location>
</feature>
<feature type="transmembrane region" description="Helical" evidence="7">
    <location>
        <begin position="326"/>
        <end position="351"/>
    </location>
</feature>
<dbReference type="AlphaFoldDB" id="A0A1W6YWM1"/>
<evidence type="ECO:0000313" key="9">
    <source>
        <dbReference type="EMBL" id="ARP84993.1"/>
    </source>
</evidence>
<keyword evidence="3 7" id="KW-0812">Transmembrane</keyword>
<evidence type="ECO:0000256" key="4">
    <source>
        <dbReference type="ARBA" id="ARBA00022989"/>
    </source>
</evidence>
<evidence type="ECO:0000313" key="10">
    <source>
        <dbReference type="Proteomes" id="UP000194139"/>
    </source>
</evidence>
<protein>
    <recommendedName>
        <fullName evidence="8">Major facilitator superfamily (MFS) profile domain-containing protein</fullName>
    </recommendedName>
</protein>
<dbReference type="EMBL" id="CP021109">
    <property type="protein sequence ID" value="ARP84993.1"/>
    <property type="molecule type" value="Genomic_DNA"/>
</dbReference>
<evidence type="ECO:0000256" key="2">
    <source>
        <dbReference type="ARBA" id="ARBA00022475"/>
    </source>
</evidence>
<dbReference type="Pfam" id="PF07690">
    <property type="entry name" value="MFS_1"/>
    <property type="match status" value="1"/>
</dbReference>
<dbReference type="GO" id="GO:0005886">
    <property type="term" value="C:plasma membrane"/>
    <property type="evidence" value="ECO:0007669"/>
    <property type="project" value="UniProtKB-SubCell"/>
</dbReference>
<feature type="transmembrane region" description="Helical" evidence="7">
    <location>
        <begin position="420"/>
        <end position="442"/>
    </location>
</feature>
<feature type="transmembrane region" description="Helical" evidence="7">
    <location>
        <begin position="118"/>
        <end position="137"/>
    </location>
</feature>
<dbReference type="InterPro" id="IPR011701">
    <property type="entry name" value="MFS"/>
</dbReference>
<dbReference type="PROSITE" id="PS50850">
    <property type="entry name" value="MFS"/>
    <property type="match status" value="1"/>
</dbReference>
<feature type="transmembrane region" description="Helical" evidence="7">
    <location>
        <begin position="149"/>
        <end position="170"/>
    </location>
</feature>
<keyword evidence="2" id="KW-1003">Cell membrane</keyword>
<evidence type="ECO:0000259" key="8">
    <source>
        <dbReference type="PROSITE" id="PS50850"/>
    </source>
</evidence>
<feature type="transmembrane region" description="Helical" evidence="7">
    <location>
        <begin position="182"/>
        <end position="204"/>
    </location>
</feature>
<comment type="subcellular location">
    <subcellularLocation>
        <location evidence="1">Cell membrane</location>
        <topology evidence="1">Multi-pass membrane protein</topology>
    </subcellularLocation>
</comment>
<dbReference type="GO" id="GO:0022857">
    <property type="term" value="F:transmembrane transporter activity"/>
    <property type="evidence" value="ECO:0007669"/>
    <property type="project" value="InterPro"/>
</dbReference>
<feature type="transmembrane region" description="Helical" evidence="7">
    <location>
        <begin position="276"/>
        <end position="294"/>
    </location>
</feature>
<feature type="compositionally biased region" description="Basic residues" evidence="6">
    <location>
        <begin position="61"/>
        <end position="70"/>
    </location>
</feature>
<gene>
    <name evidence="9" type="ORF">CAL13_01210</name>
</gene>
<evidence type="ECO:0000256" key="3">
    <source>
        <dbReference type="ARBA" id="ARBA00022692"/>
    </source>
</evidence>
<dbReference type="Gene3D" id="1.20.1250.20">
    <property type="entry name" value="MFS general substrate transporter like domains"/>
    <property type="match status" value="2"/>
</dbReference>
<feature type="transmembrane region" description="Helical" evidence="7">
    <location>
        <begin position="250"/>
        <end position="270"/>
    </location>
</feature>
<name>A0A1W6YWM1_9BORD</name>
<feature type="transmembrane region" description="Helical" evidence="7">
    <location>
        <begin position="501"/>
        <end position="522"/>
    </location>
</feature>
<feature type="compositionally biased region" description="Basic residues" evidence="6">
    <location>
        <begin position="1"/>
        <end position="20"/>
    </location>
</feature>
<feature type="domain" description="Major facilitator superfamily (MFS) profile" evidence="8">
    <location>
        <begin position="120"/>
        <end position="524"/>
    </location>
</feature>
<feature type="transmembrane region" description="Helical" evidence="7">
    <location>
        <begin position="454"/>
        <end position="481"/>
    </location>
</feature>
<dbReference type="InterPro" id="IPR036259">
    <property type="entry name" value="MFS_trans_sf"/>
</dbReference>
<feature type="transmembrane region" description="Helical" evidence="7">
    <location>
        <begin position="395"/>
        <end position="414"/>
    </location>
</feature>